<dbReference type="EMBL" id="LFRF01000021">
    <property type="protein sequence ID" value="KND89014.1"/>
    <property type="molecule type" value="Genomic_DNA"/>
</dbReference>
<gene>
    <name evidence="3" type="ORF">TOPH_06297</name>
</gene>
<dbReference type="Pfam" id="PF00106">
    <property type="entry name" value="adh_short"/>
    <property type="match status" value="1"/>
</dbReference>
<keyword evidence="2" id="KW-1133">Transmembrane helix</keyword>
<dbReference type="OrthoDB" id="4924595at2759"/>
<keyword evidence="2" id="KW-0812">Transmembrane</keyword>
<proteinExistence type="predicted"/>
<feature type="non-terminal residue" evidence="3">
    <location>
        <position position="125"/>
    </location>
</feature>
<keyword evidence="4" id="KW-1185">Reference proteome</keyword>
<evidence type="ECO:0000313" key="4">
    <source>
        <dbReference type="Proteomes" id="UP000036947"/>
    </source>
</evidence>
<feature type="transmembrane region" description="Helical" evidence="2">
    <location>
        <begin position="87"/>
        <end position="112"/>
    </location>
</feature>
<dbReference type="SUPFAM" id="SSF51735">
    <property type="entry name" value="NAD(P)-binding Rossmann-fold domains"/>
    <property type="match status" value="1"/>
</dbReference>
<organism evidence="3 4">
    <name type="scientific">Tolypocladium ophioglossoides (strain CBS 100239)</name>
    <name type="common">Snaketongue truffleclub</name>
    <name type="synonym">Elaphocordyceps ophioglossoides</name>
    <dbReference type="NCBI Taxonomy" id="1163406"/>
    <lineage>
        <taxon>Eukaryota</taxon>
        <taxon>Fungi</taxon>
        <taxon>Dikarya</taxon>
        <taxon>Ascomycota</taxon>
        <taxon>Pezizomycotina</taxon>
        <taxon>Sordariomycetes</taxon>
        <taxon>Hypocreomycetidae</taxon>
        <taxon>Hypocreales</taxon>
        <taxon>Ophiocordycipitaceae</taxon>
        <taxon>Tolypocladium</taxon>
    </lineage>
</organism>
<dbReference type="Proteomes" id="UP000036947">
    <property type="component" value="Unassembled WGS sequence"/>
</dbReference>
<feature type="region of interest" description="Disordered" evidence="1">
    <location>
        <begin position="1"/>
        <end position="34"/>
    </location>
</feature>
<evidence type="ECO:0000256" key="1">
    <source>
        <dbReference type="SAM" id="MobiDB-lite"/>
    </source>
</evidence>
<dbReference type="AlphaFoldDB" id="A0A0L0N4U0"/>
<evidence type="ECO:0000256" key="2">
    <source>
        <dbReference type="SAM" id="Phobius"/>
    </source>
</evidence>
<comment type="caution">
    <text evidence="3">The sequence shown here is derived from an EMBL/GenBank/DDBJ whole genome shotgun (WGS) entry which is preliminary data.</text>
</comment>
<protein>
    <submittedName>
        <fullName evidence="3">Uncharacterized protein</fullName>
    </submittedName>
</protein>
<sequence length="125" mass="13939">STGGSRKRAPRYSGKPRNAGISIETSQPPTKTHETLEDVWDTTITVNAKSVFLDCKYATAQMLRQDVLPSSDRGWIFNMSSIFGLVAGYYVCKLPLLICSLYGPSFSLMSGWKRRTARRKGRCPT</sequence>
<reference evidence="3 4" key="1">
    <citation type="journal article" date="2015" name="BMC Genomics">
        <title>The genome of the truffle-parasite Tolypocladium ophioglossoides and the evolution of antifungal peptaibiotics.</title>
        <authorList>
            <person name="Quandt C.A."/>
            <person name="Bushley K.E."/>
            <person name="Spatafora J.W."/>
        </authorList>
    </citation>
    <scope>NUCLEOTIDE SEQUENCE [LARGE SCALE GENOMIC DNA]</scope>
    <source>
        <strain evidence="3 4">CBS 100239</strain>
    </source>
</reference>
<dbReference type="InterPro" id="IPR036291">
    <property type="entry name" value="NAD(P)-bd_dom_sf"/>
</dbReference>
<evidence type="ECO:0000313" key="3">
    <source>
        <dbReference type="EMBL" id="KND89014.1"/>
    </source>
</evidence>
<dbReference type="STRING" id="1163406.A0A0L0N4U0"/>
<accession>A0A0L0N4U0</accession>
<dbReference type="Gene3D" id="3.40.50.720">
    <property type="entry name" value="NAD(P)-binding Rossmann-like Domain"/>
    <property type="match status" value="1"/>
</dbReference>
<name>A0A0L0N4U0_TOLOC</name>
<feature type="non-terminal residue" evidence="3">
    <location>
        <position position="1"/>
    </location>
</feature>
<dbReference type="InterPro" id="IPR002347">
    <property type="entry name" value="SDR_fam"/>
</dbReference>
<keyword evidence="2" id="KW-0472">Membrane</keyword>
<feature type="compositionally biased region" description="Basic residues" evidence="1">
    <location>
        <begin position="1"/>
        <end position="10"/>
    </location>
</feature>